<reference evidence="1" key="1">
    <citation type="journal article" date="2021" name="Proc. Natl. Acad. Sci. U.S.A.">
        <title>A Catalog of Tens of Thousands of Viruses from Human Metagenomes Reveals Hidden Associations with Chronic Diseases.</title>
        <authorList>
            <person name="Tisza M.J."/>
            <person name="Buck C.B."/>
        </authorList>
    </citation>
    <scope>NUCLEOTIDE SEQUENCE</scope>
    <source>
        <strain evidence="1">CtwwN25</strain>
    </source>
</reference>
<evidence type="ECO:0000313" key="1">
    <source>
        <dbReference type="EMBL" id="DAE08667.1"/>
    </source>
</evidence>
<sequence length="30" mass="3315">MLSLWTIISEESSFHVLGAISIVGRAPLMR</sequence>
<protein>
    <submittedName>
        <fullName evidence="1">Uncharacterized protein</fullName>
    </submittedName>
</protein>
<dbReference type="EMBL" id="BK015472">
    <property type="protein sequence ID" value="DAE08667.1"/>
    <property type="molecule type" value="Genomic_DNA"/>
</dbReference>
<name>A0A8S5PQ87_9CAUD</name>
<proteinExistence type="predicted"/>
<accession>A0A8S5PQ87</accession>
<organism evidence="1">
    <name type="scientific">Myoviridae sp. ctwwN25</name>
    <dbReference type="NCBI Taxonomy" id="2825209"/>
    <lineage>
        <taxon>Viruses</taxon>
        <taxon>Duplodnaviria</taxon>
        <taxon>Heunggongvirae</taxon>
        <taxon>Uroviricota</taxon>
        <taxon>Caudoviricetes</taxon>
    </lineage>
</organism>